<evidence type="ECO:0000256" key="1">
    <source>
        <dbReference type="SAM" id="SignalP"/>
    </source>
</evidence>
<gene>
    <name evidence="3" type="ORF">IF1G_10131</name>
</gene>
<dbReference type="EMBL" id="SPUK01000020">
    <property type="protein sequence ID" value="TQV91250.1"/>
    <property type="molecule type" value="Genomic_DNA"/>
</dbReference>
<keyword evidence="4" id="KW-1185">Reference proteome</keyword>
<keyword evidence="1" id="KW-0732">Signal</keyword>
<evidence type="ECO:0000313" key="4">
    <source>
        <dbReference type="Proteomes" id="UP000315783"/>
    </source>
</evidence>
<feature type="domain" description="DUF7909" evidence="2">
    <location>
        <begin position="21"/>
        <end position="188"/>
    </location>
</feature>
<evidence type="ECO:0000313" key="3">
    <source>
        <dbReference type="EMBL" id="TQV91250.1"/>
    </source>
</evidence>
<dbReference type="STRING" id="43265.A0A545VMM2"/>
<evidence type="ECO:0000259" key="2">
    <source>
        <dbReference type="Pfam" id="PF25486"/>
    </source>
</evidence>
<organism evidence="3 4">
    <name type="scientific">Cordyceps javanica</name>
    <dbReference type="NCBI Taxonomy" id="43265"/>
    <lineage>
        <taxon>Eukaryota</taxon>
        <taxon>Fungi</taxon>
        <taxon>Dikarya</taxon>
        <taxon>Ascomycota</taxon>
        <taxon>Pezizomycotina</taxon>
        <taxon>Sordariomycetes</taxon>
        <taxon>Hypocreomycetidae</taxon>
        <taxon>Hypocreales</taxon>
        <taxon>Cordycipitaceae</taxon>
        <taxon>Cordyceps</taxon>
    </lineage>
</organism>
<dbReference type="OrthoDB" id="5985073at2759"/>
<feature type="chain" id="PRO_5022140349" evidence="1">
    <location>
        <begin position="19"/>
        <end position="189"/>
    </location>
</feature>
<dbReference type="InterPro" id="IPR057231">
    <property type="entry name" value="DUF7909"/>
</dbReference>
<feature type="signal peptide" evidence="1">
    <location>
        <begin position="1"/>
        <end position="18"/>
    </location>
</feature>
<proteinExistence type="predicted"/>
<dbReference type="Pfam" id="PF25486">
    <property type="entry name" value="DUF7909"/>
    <property type="match status" value="1"/>
</dbReference>
<accession>A0A545VMM2</accession>
<name>A0A545VMM2_9HYPO</name>
<dbReference type="AlphaFoldDB" id="A0A545VMM2"/>
<sequence length="189" mass="20291">MWFSNALLAVSSATAALACVLPPDTPSNNIGQGFAIQVQNASYPAIHNRLLNQWAAGGGDQHLYLSPAGAPASDLTLVNGVITQLSGGKIIRAVINGEYTAFDDTTKMFMTERGDPRAIYDVKYGCNPDTDAVQTELAFKERSGVTGGHLCVRLASGDRHEFRYSPPGNTLVDNPQRLCIKVTLVVVRK</sequence>
<dbReference type="Proteomes" id="UP000315783">
    <property type="component" value="Unassembled WGS sequence"/>
</dbReference>
<comment type="caution">
    <text evidence="3">The sequence shown here is derived from an EMBL/GenBank/DDBJ whole genome shotgun (WGS) entry which is preliminary data.</text>
</comment>
<reference evidence="3 4" key="1">
    <citation type="journal article" date="2019" name="Appl. Microbiol. Biotechnol.">
        <title>Genome sequence of Isaria javanica and comparative genome analysis insights into family S53 peptidase evolution in fungal entomopathogens.</title>
        <authorList>
            <person name="Lin R."/>
            <person name="Zhang X."/>
            <person name="Xin B."/>
            <person name="Zou M."/>
            <person name="Gao Y."/>
            <person name="Qin F."/>
            <person name="Hu Q."/>
            <person name="Xie B."/>
            <person name="Cheng X."/>
        </authorList>
    </citation>
    <scope>NUCLEOTIDE SEQUENCE [LARGE SCALE GENOMIC DNA]</scope>
    <source>
        <strain evidence="3 4">IJ1G</strain>
    </source>
</reference>
<protein>
    <submittedName>
        <fullName evidence="3">Carbohydrate-binding WSC domain-containing protein</fullName>
    </submittedName>
</protein>